<dbReference type="Pfam" id="PF01195">
    <property type="entry name" value="Pept_tRNA_hydro"/>
    <property type="match status" value="1"/>
</dbReference>
<dbReference type="SUPFAM" id="SSF53178">
    <property type="entry name" value="Peptidyl-tRNA hydrolase-like"/>
    <property type="match status" value="1"/>
</dbReference>
<dbReference type="Proteomes" id="UP000761534">
    <property type="component" value="Unassembled WGS sequence"/>
</dbReference>
<dbReference type="GO" id="GO:0000049">
    <property type="term" value="F:tRNA binding"/>
    <property type="evidence" value="ECO:0007669"/>
    <property type="project" value="UniProtKB-KW"/>
</dbReference>
<comment type="similarity">
    <text evidence="5 7">Belongs to the PTH family.</text>
</comment>
<dbReference type="EC" id="3.1.1.29" evidence="1 6"/>
<name>A0A642VDE2_9ASCO</name>
<proteinExistence type="inferred from homology"/>
<dbReference type="PROSITE" id="PS01195">
    <property type="entry name" value="PEPT_TRNA_HYDROL_1"/>
    <property type="match status" value="1"/>
</dbReference>
<evidence type="ECO:0000313" key="8">
    <source>
        <dbReference type="EMBL" id="KAA8917397.1"/>
    </source>
</evidence>
<evidence type="ECO:0000256" key="5">
    <source>
        <dbReference type="ARBA" id="ARBA00038063"/>
    </source>
</evidence>
<dbReference type="VEuPathDB" id="FungiDB:TRICI_000458"/>
<comment type="catalytic activity">
    <reaction evidence="6">
        <text>an N-acyl-L-alpha-aminoacyl-tRNA + H2O = an N-acyl-L-amino acid + a tRNA + H(+)</text>
        <dbReference type="Rhea" id="RHEA:54448"/>
        <dbReference type="Rhea" id="RHEA-COMP:10123"/>
        <dbReference type="Rhea" id="RHEA-COMP:13883"/>
        <dbReference type="ChEBI" id="CHEBI:15377"/>
        <dbReference type="ChEBI" id="CHEBI:15378"/>
        <dbReference type="ChEBI" id="CHEBI:59874"/>
        <dbReference type="ChEBI" id="CHEBI:78442"/>
        <dbReference type="ChEBI" id="CHEBI:138191"/>
        <dbReference type="EC" id="3.1.1.29"/>
    </reaction>
</comment>
<keyword evidence="9" id="KW-1185">Reference proteome</keyword>
<dbReference type="EMBL" id="SWFS01000037">
    <property type="protein sequence ID" value="KAA8917397.1"/>
    <property type="molecule type" value="Genomic_DNA"/>
</dbReference>
<keyword evidence="4" id="KW-0694">RNA-binding</keyword>
<keyword evidence="3 6" id="KW-0378">Hydrolase</keyword>
<reference evidence="8" key="1">
    <citation type="journal article" date="2019" name="G3 (Bethesda)">
        <title>Genome Assemblies of Two Rare Opportunistic Yeast Pathogens: Diutina rugosa (syn. Candida rugosa) and Trichomonascus ciferrii (syn. Candida ciferrii).</title>
        <authorList>
            <person name="Mixao V."/>
            <person name="Saus E."/>
            <person name="Hansen A.P."/>
            <person name="Lass-Florl C."/>
            <person name="Gabaldon T."/>
        </authorList>
    </citation>
    <scope>NUCLEOTIDE SEQUENCE</scope>
    <source>
        <strain evidence="8">CBS 4856</strain>
    </source>
</reference>
<dbReference type="CDD" id="cd00462">
    <property type="entry name" value="PTH"/>
    <property type="match status" value="1"/>
</dbReference>
<dbReference type="Gene3D" id="3.40.50.1470">
    <property type="entry name" value="Peptidyl-tRNA hydrolase"/>
    <property type="match status" value="1"/>
</dbReference>
<evidence type="ECO:0000256" key="2">
    <source>
        <dbReference type="ARBA" id="ARBA00022555"/>
    </source>
</evidence>
<protein>
    <recommendedName>
        <fullName evidence="1 6">Peptidyl-tRNA hydrolase</fullName>
        <ecNumber evidence="1 6">3.1.1.29</ecNumber>
    </recommendedName>
</protein>
<sequence>MAKGGVDWVRSLVGRQNEGPISLIVASLGNPGPQYKLTRHNAGHIVLNSVRQKLQLGQALTKPIQGGTLTRFDNCPGLIFTESCHYMNLSGRAIRGVYKWYDKHYSNMSRNRKLLVLHDELDLPLGTVAYKQPSRATNGHNGLKHIVHQTDEPFARMRIGIGRPDTRHKADVAKYVLAPFTPTELQAIQEDAANQVVDYLYKVIDHYELK</sequence>
<evidence type="ECO:0000256" key="6">
    <source>
        <dbReference type="RuleBase" id="RU000673"/>
    </source>
</evidence>
<evidence type="ECO:0000256" key="4">
    <source>
        <dbReference type="ARBA" id="ARBA00022884"/>
    </source>
</evidence>
<organism evidence="8 9">
    <name type="scientific">Trichomonascus ciferrii</name>
    <dbReference type="NCBI Taxonomy" id="44093"/>
    <lineage>
        <taxon>Eukaryota</taxon>
        <taxon>Fungi</taxon>
        <taxon>Dikarya</taxon>
        <taxon>Ascomycota</taxon>
        <taxon>Saccharomycotina</taxon>
        <taxon>Dipodascomycetes</taxon>
        <taxon>Dipodascales</taxon>
        <taxon>Trichomonascaceae</taxon>
        <taxon>Trichomonascus</taxon>
        <taxon>Trichomonascus ciferrii complex</taxon>
    </lineage>
</organism>
<keyword evidence="2" id="KW-0820">tRNA-binding</keyword>
<gene>
    <name evidence="8" type="ORF">TRICI_000458</name>
</gene>
<evidence type="ECO:0000313" key="9">
    <source>
        <dbReference type="Proteomes" id="UP000761534"/>
    </source>
</evidence>
<dbReference type="OrthoDB" id="1711136at2759"/>
<accession>A0A642VDE2</accession>
<dbReference type="PANTHER" id="PTHR17224:SF1">
    <property type="entry name" value="PEPTIDYL-TRNA HYDROLASE"/>
    <property type="match status" value="1"/>
</dbReference>
<dbReference type="GO" id="GO:0004045">
    <property type="term" value="F:peptidyl-tRNA hydrolase activity"/>
    <property type="evidence" value="ECO:0007669"/>
    <property type="project" value="UniProtKB-EC"/>
</dbReference>
<dbReference type="PANTHER" id="PTHR17224">
    <property type="entry name" value="PEPTIDYL-TRNA HYDROLASE"/>
    <property type="match status" value="1"/>
</dbReference>
<evidence type="ECO:0000256" key="1">
    <source>
        <dbReference type="ARBA" id="ARBA00013260"/>
    </source>
</evidence>
<dbReference type="InterPro" id="IPR018171">
    <property type="entry name" value="Pept_tRNA_hydro_CS"/>
</dbReference>
<dbReference type="NCBIfam" id="TIGR00447">
    <property type="entry name" value="pth"/>
    <property type="match status" value="1"/>
</dbReference>
<comment type="caution">
    <text evidence="8">The sequence shown here is derived from an EMBL/GenBank/DDBJ whole genome shotgun (WGS) entry which is preliminary data.</text>
</comment>
<dbReference type="InterPro" id="IPR036416">
    <property type="entry name" value="Pept_tRNA_hydro_sf"/>
</dbReference>
<dbReference type="AlphaFoldDB" id="A0A642VDE2"/>
<dbReference type="InterPro" id="IPR001328">
    <property type="entry name" value="Pept_tRNA_hydro"/>
</dbReference>
<evidence type="ECO:0000256" key="7">
    <source>
        <dbReference type="RuleBase" id="RU004320"/>
    </source>
</evidence>
<evidence type="ECO:0000256" key="3">
    <source>
        <dbReference type="ARBA" id="ARBA00022801"/>
    </source>
</evidence>